<accession>A0A0B9H014</accession>
<gene>
    <name evidence="1" type="ORF">RJ45_07075</name>
</gene>
<dbReference type="EMBL" id="JWLZ01000101">
    <property type="protein sequence ID" value="KHT64291.1"/>
    <property type="molecule type" value="Genomic_DNA"/>
</dbReference>
<reference evidence="1 2" key="1">
    <citation type="submission" date="2014-12" db="EMBL/GenBank/DDBJ databases">
        <title>Genome sequencing of Photobacterium gaetbulicola AD005a.</title>
        <authorList>
            <person name="Adrian T.G.S."/>
            <person name="Chan K.G."/>
        </authorList>
    </citation>
    <scope>NUCLEOTIDE SEQUENCE [LARGE SCALE GENOMIC DNA]</scope>
    <source>
        <strain evidence="1 2">AD005a</strain>
    </source>
</reference>
<evidence type="ECO:0000313" key="1">
    <source>
        <dbReference type="EMBL" id="KHT64291.1"/>
    </source>
</evidence>
<dbReference type="InterPro" id="IPR022074">
    <property type="entry name" value="DUF3626"/>
</dbReference>
<proteinExistence type="predicted"/>
<organism evidence="1 2">
    <name type="scientific">Photobacterium gaetbulicola</name>
    <dbReference type="NCBI Taxonomy" id="1295392"/>
    <lineage>
        <taxon>Bacteria</taxon>
        <taxon>Pseudomonadati</taxon>
        <taxon>Pseudomonadota</taxon>
        <taxon>Gammaproteobacteria</taxon>
        <taxon>Vibrionales</taxon>
        <taxon>Vibrionaceae</taxon>
        <taxon>Photobacterium</taxon>
    </lineage>
</organism>
<dbReference type="Proteomes" id="UP000031278">
    <property type="component" value="Unassembled WGS sequence"/>
</dbReference>
<comment type="caution">
    <text evidence="1">The sequence shown here is derived from an EMBL/GenBank/DDBJ whole genome shotgun (WGS) entry which is preliminary data.</text>
</comment>
<evidence type="ECO:0000313" key="2">
    <source>
        <dbReference type="Proteomes" id="UP000031278"/>
    </source>
</evidence>
<dbReference type="RefSeq" id="WP_039460107.1">
    <property type="nucleotide sequence ID" value="NZ_JWLZ01000101.1"/>
</dbReference>
<evidence type="ECO:0008006" key="3">
    <source>
        <dbReference type="Google" id="ProtNLM"/>
    </source>
</evidence>
<name>A0A0B9H014_9GAMM</name>
<sequence length="357" mass="40030">MSLVTAPFDAVRYVCEYARNLNTKELQVFGHILEMSNIDEQLVGQFFAKIQQSAQIAAHFHPDRVTANGLMVVESMQHSGRYLNQFESFVSNGKLDPQQEGERAQWENHLFGDAFTNAPLNQRPKYGALDIAKHMDGPCPRFGSCYFVFKTEVSQRASLCFGDSYQTPETRGTVNVFKPILAATLLECFERDAVLGLANLRPKQFMESYIWGDLAKLGEDIESRLSQPKARNLDHYVEAQIHGDICLSHDVESLIADDSFYGTDIGAALVHLAQLYDINLLWRPAYQLAVDSVPDDFRGSSMVNLAKQVAINEEINAYVIGQEAKRVAVNQVGLSPAEVQAELQQLKLLWHVLVKFG</sequence>
<dbReference type="AlphaFoldDB" id="A0A0B9H014"/>
<dbReference type="Pfam" id="PF12294">
    <property type="entry name" value="DUF3626"/>
    <property type="match status" value="1"/>
</dbReference>
<protein>
    <recommendedName>
        <fullName evidence="3">DUF3626 domain-containing protein</fullName>
    </recommendedName>
</protein>